<evidence type="ECO:0000259" key="1">
    <source>
        <dbReference type="SMART" id="SM01172"/>
    </source>
</evidence>
<proteinExistence type="predicted"/>
<dbReference type="SUPFAM" id="SSF56235">
    <property type="entry name" value="N-terminal nucleophile aminohydrolases (Ntn hydrolases)"/>
    <property type="match status" value="1"/>
</dbReference>
<dbReference type="OrthoDB" id="2019121at2759"/>
<dbReference type="PANTHER" id="PTHR45952">
    <property type="entry name" value="ALUMINUM INDUCED PROTEIN WITH YGL AND LRDR MOTIFS"/>
    <property type="match status" value="1"/>
</dbReference>
<dbReference type="STRING" id="29655.A0A0K9PV44"/>
<dbReference type="SMART" id="SM01172">
    <property type="entry name" value="DUF3700"/>
    <property type="match status" value="1"/>
</dbReference>
<comment type="caution">
    <text evidence="2">The sequence shown here is derived from an EMBL/GenBank/DDBJ whole genome shotgun (WGS) entry which is preliminary data.</text>
</comment>
<dbReference type="Proteomes" id="UP000036987">
    <property type="component" value="Unassembled WGS sequence"/>
</dbReference>
<organism evidence="2 3">
    <name type="scientific">Zostera marina</name>
    <name type="common">Eelgrass</name>
    <dbReference type="NCBI Taxonomy" id="29655"/>
    <lineage>
        <taxon>Eukaryota</taxon>
        <taxon>Viridiplantae</taxon>
        <taxon>Streptophyta</taxon>
        <taxon>Embryophyta</taxon>
        <taxon>Tracheophyta</taxon>
        <taxon>Spermatophyta</taxon>
        <taxon>Magnoliopsida</taxon>
        <taxon>Liliopsida</taxon>
        <taxon>Zosteraceae</taxon>
        <taxon>Zostera</taxon>
    </lineage>
</organism>
<dbReference type="InterPro" id="IPR024286">
    <property type="entry name" value="DUF3700"/>
</dbReference>
<dbReference type="AlphaFoldDB" id="A0A0K9PV44"/>
<sequence>MLAIFHKALAHPPKELNSPSSKLKIRNPSLPDVILRDFHSSHPENCISVTFSTGAAFSYVPSPSRLYSSFDDVHCVFLGSLDNLSSLINQYGLCHKTNEALFVIEAYRTLRDRGPYPADQVIKDLDGTYAFVVYDHKTNIIFCALSGDGGIPLHWGIAADGAVVISYELEIVKKSCGKSFGRFPAGCMFHSEGGLKSFEHPMKKMKAMPRVDSEGAMCGANFNVDYYSHVEAIPRVGSAADWTGWDV</sequence>
<name>A0A0K9PV44_ZOSMR</name>
<evidence type="ECO:0000313" key="3">
    <source>
        <dbReference type="Proteomes" id="UP000036987"/>
    </source>
</evidence>
<dbReference type="InterPro" id="IPR029055">
    <property type="entry name" value="Ntn_hydrolases_N"/>
</dbReference>
<dbReference type="Pfam" id="PF12481">
    <property type="entry name" value="DUF3700"/>
    <property type="match status" value="1"/>
</dbReference>
<dbReference type="InterPro" id="IPR044828">
    <property type="entry name" value="TSJT1-like"/>
</dbReference>
<reference evidence="3" key="1">
    <citation type="journal article" date="2016" name="Nature">
        <title>The genome of the seagrass Zostera marina reveals angiosperm adaptation to the sea.</title>
        <authorList>
            <person name="Olsen J.L."/>
            <person name="Rouze P."/>
            <person name="Verhelst B."/>
            <person name="Lin Y.-C."/>
            <person name="Bayer T."/>
            <person name="Collen J."/>
            <person name="Dattolo E."/>
            <person name="De Paoli E."/>
            <person name="Dittami S."/>
            <person name="Maumus F."/>
            <person name="Michel G."/>
            <person name="Kersting A."/>
            <person name="Lauritano C."/>
            <person name="Lohaus R."/>
            <person name="Toepel M."/>
            <person name="Tonon T."/>
            <person name="Vanneste K."/>
            <person name="Amirebrahimi M."/>
            <person name="Brakel J."/>
            <person name="Bostroem C."/>
            <person name="Chovatia M."/>
            <person name="Grimwood J."/>
            <person name="Jenkins J.W."/>
            <person name="Jueterbock A."/>
            <person name="Mraz A."/>
            <person name="Stam W.T."/>
            <person name="Tice H."/>
            <person name="Bornberg-Bauer E."/>
            <person name="Green P.J."/>
            <person name="Pearson G.A."/>
            <person name="Procaccini G."/>
            <person name="Duarte C.M."/>
            <person name="Schmutz J."/>
            <person name="Reusch T.B.H."/>
            <person name="Van de Peer Y."/>
        </authorList>
    </citation>
    <scope>NUCLEOTIDE SEQUENCE [LARGE SCALE GENOMIC DNA]</scope>
    <source>
        <strain evidence="3">cv. Finnish</strain>
    </source>
</reference>
<dbReference type="EMBL" id="LFYR01000620">
    <property type="protein sequence ID" value="KMZ72819.1"/>
    <property type="molecule type" value="Genomic_DNA"/>
</dbReference>
<accession>A0A0K9PV44</accession>
<protein>
    <submittedName>
        <fullName evidence="2">Aluminum-induced protein</fullName>
    </submittedName>
</protein>
<evidence type="ECO:0000313" key="2">
    <source>
        <dbReference type="EMBL" id="KMZ72819.1"/>
    </source>
</evidence>
<dbReference type="PANTHER" id="PTHR45952:SF2">
    <property type="entry name" value="OS04G0679400 PROTEIN"/>
    <property type="match status" value="1"/>
</dbReference>
<gene>
    <name evidence="2" type="ORF">ZOSMA_15G01580</name>
</gene>
<keyword evidence="3" id="KW-1185">Reference proteome</keyword>
<dbReference type="Gene3D" id="3.60.20.10">
    <property type="entry name" value="Glutamine Phosphoribosylpyrophosphate, subunit 1, domain 1"/>
    <property type="match status" value="1"/>
</dbReference>
<feature type="domain" description="DUF3700" evidence="1">
    <location>
        <begin position="2"/>
        <end position="224"/>
    </location>
</feature>
<dbReference type="OMA" id="TEWESHS"/>